<dbReference type="RefSeq" id="WP_348386542.1">
    <property type="nucleotide sequence ID" value="NZ_CP134146.1"/>
</dbReference>
<keyword evidence="4 8" id="KW-0812">Transmembrane</keyword>
<dbReference type="PANTHER" id="PTHR47234">
    <property type="match status" value="1"/>
</dbReference>
<dbReference type="Proteomes" id="UP001248581">
    <property type="component" value="Chromosome"/>
</dbReference>
<dbReference type="Gene3D" id="2.170.130.10">
    <property type="entry name" value="TonB-dependent receptor, plug domain"/>
    <property type="match status" value="1"/>
</dbReference>
<evidence type="ECO:0000256" key="7">
    <source>
        <dbReference type="ARBA" id="ARBA00023237"/>
    </source>
</evidence>
<dbReference type="InterPro" id="IPR039426">
    <property type="entry name" value="TonB-dep_rcpt-like"/>
</dbReference>
<evidence type="ECO:0000256" key="2">
    <source>
        <dbReference type="ARBA" id="ARBA00022448"/>
    </source>
</evidence>
<reference evidence="14" key="1">
    <citation type="submission" date="2023-09" db="EMBL/GenBank/DDBJ databases">
        <authorList>
            <person name="Li S."/>
            <person name="Li X."/>
            <person name="Zhang C."/>
            <person name="Zhao Z."/>
        </authorList>
    </citation>
    <scope>NUCLEOTIDE SEQUENCE [LARGE SCALE GENOMIC DNA]</scope>
    <source>
        <strain evidence="14">SQ345</strain>
    </source>
</reference>
<comment type="subcellular location">
    <subcellularLocation>
        <location evidence="1 8">Cell outer membrane</location>
        <topology evidence="1 8">Multi-pass membrane protein</topology>
    </subcellularLocation>
</comment>
<evidence type="ECO:0000256" key="8">
    <source>
        <dbReference type="PROSITE-ProRule" id="PRU01360"/>
    </source>
</evidence>
<dbReference type="InterPro" id="IPR037066">
    <property type="entry name" value="Plug_dom_sf"/>
</dbReference>
<evidence type="ECO:0000256" key="10">
    <source>
        <dbReference type="SAM" id="SignalP"/>
    </source>
</evidence>
<keyword evidence="7 8" id="KW-0998">Cell outer membrane</keyword>
<sequence length="1026" mass="113888">MNVPMNTLAQSIRYSLFVSALALPVNAYAFQQESDVEVEQQQQSEQEEVEEEIEVFQVTGSRIGQTSFEGPSPVTVITSEDMLKKGQLTLFDALQDLSQNTGTVDTAEVGASGFTPNANVVNLRGFGPQYTLTLINGRRLANYPAAYQSNSSVVNIGTIPAAAIERVEVLTTGASAIYGSDAVSGVINVILKKDLDGTDVALTYGTGEEHGKGTTRVQITHGIDFDKGNLTLVAEYQDVEFIKGGDIDEIDSAYDFPFGDPVMARGAVLIDNWAAYDYLLNPTGEPTYLDPGVNGCDALPWTSYEDRKQLPEAIAAGQTGGSWGNYCGFDSAKYRTLRPESEKFSVMASGNYDLGDDITGFVDVLYTQNTSTTDHGYIAVNGGTIELETGENQLKVKDADGQFLVMPDWYTMGRILPSEEIGDTGYHFDEQSLSITLGAKGFIGEHAWEVYFTDSRYELENDQRALRYQETEEMFFGEYLKDQLGVKVYDGTGTHDIYQPLNADEVRRLVGTTTSNNKTEAQTVSAVVNGDLFEMPVGAAQYAFVVEYVNETFEYVPDDLMTEPEGEGWWGLAGFAGFGERSRSSAGIETKFPIAESINVGIALRYDQYDNGSTANSGDFTPAYNVEFRPNDDWLFRASYSRSFKAPDMQAIFTRSRAFSYGTDYVSCYENSFANSISPHEFIQDEKYYSACMGTQFNAEQLPNKELKNEEGTSIGLGFVYSPMPELTLSFDYYDVEIRNQVQRGNISSILLEDFHCRYGTSDSAPIFGCDVVTGTDEKTGLVIREPIQNPDDLFAQGGLETVNTTAFNLASYRQTGIDTSVEYFWQLDSWGALNLSANHTGILTTEFDAIEGDDEMPFGFSDNINNREPQDVITASMTYIYESFSATLSGRYMSALAPHRIQLKKDDNGDIIFFDKYGDALNYEITEDREYLVTDGYYQGEDARSVGEAKQSQKRLDPYITANLVLAYRMNEGHTNVSLTVKNVFDANSPDDDSFMATEWPWYDIYSYSGSALGREFYLNINHHF</sequence>
<dbReference type="InterPro" id="IPR012910">
    <property type="entry name" value="Plug_dom"/>
</dbReference>
<feature type="domain" description="TonB-dependent receptor-like beta-barrel" evidence="11">
    <location>
        <begin position="451"/>
        <end position="985"/>
    </location>
</feature>
<feature type="signal peptide" evidence="10">
    <location>
        <begin position="1"/>
        <end position="29"/>
    </location>
</feature>
<name>A0ABY9TF23_9GAMM</name>
<keyword evidence="3 8" id="KW-1134">Transmembrane beta strand</keyword>
<evidence type="ECO:0000313" key="14">
    <source>
        <dbReference type="Proteomes" id="UP001248581"/>
    </source>
</evidence>
<dbReference type="PANTHER" id="PTHR47234:SF1">
    <property type="entry name" value="TONB-DEPENDENT RECEPTOR"/>
    <property type="match status" value="1"/>
</dbReference>
<keyword evidence="14" id="KW-1185">Reference proteome</keyword>
<keyword evidence="6 8" id="KW-0472">Membrane</keyword>
<keyword evidence="2 8" id="KW-0813">Transport</keyword>
<feature type="domain" description="TonB-dependent receptor plug" evidence="12">
    <location>
        <begin position="69"/>
        <end position="186"/>
    </location>
</feature>
<dbReference type="InterPro" id="IPR036942">
    <property type="entry name" value="Beta-barrel_TonB_sf"/>
</dbReference>
<evidence type="ECO:0000256" key="3">
    <source>
        <dbReference type="ARBA" id="ARBA00022452"/>
    </source>
</evidence>
<organism evidence="13 14">
    <name type="scientific">Thalassotalea nanhaiensis</name>
    <dbReference type="NCBI Taxonomy" id="3065648"/>
    <lineage>
        <taxon>Bacteria</taxon>
        <taxon>Pseudomonadati</taxon>
        <taxon>Pseudomonadota</taxon>
        <taxon>Gammaproteobacteria</taxon>
        <taxon>Alteromonadales</taxon>
        <taxon>Colwelliaceae</taxon>
        <taxon>Thalassotalea</taxon>
    </lineage>
</organism>
<dbReference type="Gene3D" id="2.40.170.20">
    <property type="entry name" value="TonB-dependent receptor, beta-barrel domain"/>
    <property type="match status" value="1"/>
</dbReference>
<evidence type="ECO:0000256" key="4">
    <source>
        <dbReference type="ARBA" id="ARBA00022692"/>
    </source>
</evidence>
<dbReference type="Pfam" id="PF07715">
    <property type="entry name" value="Plug"/>
    <property type="match status" value="1"/>
</dbReference>
<evidence type="ECO:0000256" key="6">
    <source>
        <dbReference type="ARBA" id="ARBA00023136"/>
    </source>
</evidence>
<accession>A0ABY9TF23</accession>
<evidence type="ECO:0000313" key="13">
    <source>
        <dbReference type="EMBL" id="WNC67382.1"/>
    </source>
</evidence>
<dbReference type="PROSITE" id="PS52016">
    <property type="entry name" value="TONB_DEPENDENT_REC_3"/>
    <property type="match status" value="1"/>
</dbReference>
<keyword evidence="13" id="KW-0675">Receptor</keyword>
<comment type="similarity">
    <text evidence="8 9">Belongs to the TonB-dependent receptor family.</text>
</comment>
<evidence type="ECO:0000256" key="9">
    <source>
        <dbReference type="RuleBase" id="RU003357"/>
    </source>
</evidence>
<dbReference type="InterPro" id="IPR000531">
    <property type="entry name" value="Beta-barrel_TonB"/>
</dbReference>
<keyword evidence="10" id="KW-0732">Signal</keyword>
<evidence type="ECO:0000256" key="1">
    <source>
        <dbReference type="ARBA" id="ARBA00004571"/>
    </source>
</evidence>
<evidence type="ECO:0000259" key="12">
    <source>
        <dbReference type="Pfam" id="PF07715"/>
    </source>
</evidence>
<proteinExistence type="inferred from homology"/>
<keyword evidence="5 9" id="KW-0798">TonB box</keyword>
<evidence type="ECO:0000259" key="11">
    <source>
        <dbReference type="Pfam" id="PF00593"/>
    </source>
</evidence>
<dbReference type="EMBL" id="CP134146">
    <property type="protein sequence ID" value="WNC67382.1"/>
    <property type="molecule type" value="Genomic_DNA"/>
</dbReference>
<dbReference type="SUPFAM" id="SSF56935">
    <property type="entry name" value="Porins"/>
    <property type="match status" value="1"/>
</dbReference>
<evidence type="ECO:0000256" key="5">
    <source>
        <dbReference type="ARBA" id="ARBA00023077"/>
    </source>
</evidence>
<gene>
    <name evidence="13" type="ORF">RI845_12730</name>
</gene>
<dbReference type="Pfam" id="PF00593">
    <property type="entry name" value="TonB_dep_Rec_b-barrel"/>
    <property type="match status" value="1"/>
</dbReference>
<protein>
    <submittedName>
        <fullName evidence="13">TonB-dependent receptor</fullName>
    </submittedName>
</protein>
<feature type="chain" id="PRO_5046134328" evidence="10">
    <location>
        <begin position="30"/>
        <end position="1026"/>
    </location>
</feature>